<dbReference type="Proteomes" id="UP000054549">
    <property type="component" value="Unassembled WGS sequence"/>
</dbReference>
<dbReference type="AlphaFoldDB" id="A0A0C2WDH0"/>
<feature type="region of interest" description="Disordered" evidence="1">
    <location>
        <begin position="73"/>
        <end position="98"/>
    </location>
</feature>
<evidence type="ECO:0000313" key="3">
    <source>
        <dbReference type="Proteomes" id="UP000054549"/>
    </source>
</evidence>
<feature type="compositionally biased region" description="Polar residues" evidence="1">
    <location>
        <begin position="1"/>
        <end position="11"/>
    </location>
</feature>
<reference evidence="2 3" key="1">
    <citation type="submission" date="2014-04" db="EMBL/GenBank/DDBJ databases">
        <title>Evolutionary Origins and Diversification of the Mycorrhizal Mutualists.</title>
        <authorList>
            <consortium name="DOE Joint Genome Institute"/>
            <consortium name="Mycorrhizal Genomics Consortium"/>
            <person name="Kohler A."/>
            <person name="Kuo A."/>
            <person name="Nagy L.G."/>
            <person name="Floudas D."/>
            <person name="Copeland A."/>
            <person name="Barry K.W."/>
            <person name="Cichocki N."/>
            <person name="Veneault-Fourrey C."/>
            <person name="LaButti K."/>
            <person name="Lindquist E.A."/>
            <person name="Lipzen A."/>
            <person name="Lundell T."/>
            <person name="Morin E."/>
            <person name="Murat C."/>
            <person name="Riley R."/>
            <person name="Ohm R."/>
            <person name="Sun H."/>
            <person name="Tunlid A."/>
            <person name="Henrissat B."/>
            <person name="Grigoriev I.V."/>
            <person name="Hibbett D.S."/>
            <person name="Martin F."/>
        </authorList>
    </citation>
    <scope>NUCLEOTIDE SEQUENCE [LARGE SCALE GENOMIC DNA]</scope>
    <source>
        <strain evidence="2 3">Koide BX008</strain>
    </source>
</reference>
<keyword evidence="3" id="KW-1185">Reference proteome</keyword>
<feature type="region of interest" description="Disordered" evidence="1">
    <location>
        <begin position="1"/>
        <end position="28"/>
    </location>
</feature>
<gene>
    <name evidence="2" type="ORF">M378DRAFT_182477</name>
</gene>
<accession>A0A0C2WDH0</accession>
<dbReference type="EMBL" id="KN818683">
    <property type="protein sequence ID" value="KIL54616.1"/>
    <property type="molecule type" value="Genomic_DNA"/>
</dbReference>
<dbReference type="InParanoid" id="A0A0C2WDH0"/>
<evidence type="ECO:0000256" key="1">
    <source>
        <dbReference type="SAM" id="MobiDB-lite"/>
    </source>
</evidence>
<protein>
    <submittedName>
        <fullName evidence="2">Uncharacterized protein</fullName>
    </submittedName>
</protein>
<proteinExistence type="predicted"/>
<organism evidence="2 3">
    <name type="scientific">Amanita muscaria (strain Koide BX008)</name>
    <dbReference type="NCBI Taxonomy" id="946122"/>
    <lineage>
        <taxon>Eukaryota</taxon>
        <taxon>Fungi</taxon>
        <taxon>Dikarya</taxon>
        <taxon>Basidiomycota</taxon>
        <taxon>Agaricomycotina</taxon>
        <taxon>Agaricomycetes</taxon>
        <taxon>Agaricomycetidae</taxon>
        <taxon>Agaricales</taxon>
        <taxon>Pluteineae</taxon>
        <taxon>Amanitaceae</taxon>
        <taxon>Amanita</taxon>
    </lineage>
</organism>
<evidence type="ECO:0000313" key="2">
    <source>
        <dbReference type="EMBL" id="KIL54616.1"/>
    </source>
</evidence>
<dbReference type="HOGENOM" id="CLU_2049098_0_0_1"/>
<name>A0A0C2WDH0_AMAMK</name>
<sequence length="120" mass="13777">MSLTTKFSALQITPRPDDKPEIISPTTAPTTAVGEGYLRQQDALRRRRAAMFKLYLEKRAKLGIGRFGGLSWRYEDEPEEEDEDEEDEEDEKNEAEESKWLEYVRERAAVKAAHQIGFAA</sequence>
<feature type="compositionally biased region" description="Acidic residues" evidence="1">
    <location>
        <begin position="76"/>
        <end position="94"/>
    </location>
</feature>